<dbReference type="AlphaFoldDB" id="A0A287DBR3"/>
<reference evidence="21" key="1">
    <citation type="submission" date="2011-11" db="EMBL/GenBank/DDBJ databases">
        <title>The Draft Genome of Spermophilus tridecemlineatus.</title>
        <authorList>
            <consortium name="The Broad Institute Genome Assembly &amp; Analysis Group"/>
            <consortium name="Computational R&amp;D Group"/>
            <consortium name="and Sequencing Platform"/>
            <person name="Di Palma F."/>
            <person name="Alfoldi J."/>
            <person name="Johnson J."/>
            <person name="Berlin A."/>
            <person name="Gnerre S."/>
            <person name="Jaffe D."/>
            <person name="MacCallum I."/>
            <person name="Young S."/>
            <person name="Walker B.J."/>
            <person name="Lindblad-Toh K."/>
        </authorList>
    </citation>
    <scope>NUCLEOTIDE SEQUENCE [LARGE SCALE GENOMIC DNA]</scope>
</reference>
<dbReference type="InterPro" id="IPR041075">
    <property type="entry name" value="NOD1/2_WH"/>
</dbReference>
<keyword evidence="10" id="KW-0067">ATP-binding</keyword>
<keyword evidence="12" id="KW-0395">Inflammatory response</keyword>
<evidence type="ECO:0000256" key="15">
    <source>
        <dbReference type="ARBA" id="ARBA00024369"/>
    </source>
</evidence>
<dbReference type="GO" id="GO:0140608">
    <property type="term" value="F:cysteine-type endopeptidase activator activity"/>
    <property type="evidence" value="ECO:0007669"/>
    <property type="project" value="Ensembl"/>
</dbReference>
<feature type="domain" description="FIIND" evidence="19">
    <location>
        <begin position="811"/>
        <end position="1095"/>
    </location>
</feature>
<dbReference type="GO" id="GO:0051604">
    <property type="term" value="P:protein maturation"/>
    <property type="evidence" value="ECO:0007669"/>
    <property type="project" value="Ensembl"/>
</dbReference>
<dbReference type="PROSITE" id="PS50837">
    <property type="entry name" value="NACHT"/>
    <property type="match status" value="1"/>
</dbReference>
<dbReference type="EMBL" id="AGTP01092386">
    <property type="status" value="NOT_ANNOTATED_CDS"/>
    <property type="molecule type" value="Genomic_DNA"/>
</dbReference>
<dbReference type="GO" id="GO:0005524">
    <property type="term" value="F:ATP binding"/>
    <property type="evidence" value="ECO:0007669"/>
    <property type="project" value="UniProtKB-KW"/>
</dbReference>
<dbReference type="GO" id="GO:0016887">
    <property type="term" value="F:ATP hydrolysis activity"/>
    <property type="evidence" value="ECO:0007669"/>
    <property type="project" value="Ensembl"/>
</dbReference>
<evidence type="ECO:0000259" key="18">
    <source>
        <dbReference type="PROSITE" id="PS50837"/>
    </source>
</evidence>
<comment type="subcellular location">
    <subcellularLocation>
        <location evidence="2">Cytoplasm</location>
        <location evidence="2">Cytosol</location>
    </subcellularLocation>
    <subcellularLocation>
        <location evidence="1">Nucleus</location>
    </subcellularLocation>
</comment>
<accession>A0A287DBR3</accession>
<dbReference type="GO" id="GO:0071493">
    <property type="term" value="P:cellular response to UV-B"/>
    <property type="evidence" value="ECO:0007669"/>
    <property type="project" value="Ensembl"/>
</dbReference>
<dbReference type="InParanoid" id="A0A287DBR3"/>
<dbReference type="InterPro" id="IPR001315">
    <property type="entry name" value="CARD"/>
</dbReference>
<evidence type="ECO:0000256" key="9">
    <source>
        <dbReference type="ARBA" id="ARBA00022801"/>
    </source>
</evidence>
<dbReference type="PANTHER" id="PTHR46985:SF3">
    <property type="entry name" value="NACHT, LRR AND PYD DOMAINS-CONTAINING PROTEIN 1"/>
    <property type="match status" value="1"/>
</dbReference>
<comment type="similarity">
    <text evidence="3">Belongs to the NLRP family.</text>
</comment>
<dbReference type="SUPFAM" id="SSF52540">
    <property type="entry name" value="P-loop containing nucleoside triphosphate hydrolases"/>
    <property type="match status" value="1"/>
</dbReference>
<dbReference type="Pfam" id="PF13553">
    <property type="entry name" value="FIIND"/>
    <property type="match status" value="1"/>
</dbReference>
<dbReference type="GO" id="GO:0140693">
    <property type="term" value="F:molecular condensate scaffold activity"/>
    <property type="evidence" value="ECO:0007669"/>
    <property type="project" value="Ensembl"/>
</dbReference>
<dbReference type="Pfam" id="PF00619">
    <property type="entry name" value="CARD"/>
    <property type="match status" value="1"/>
</dbReference>
<evidence type="ECO:0000256" key="16">
    <source>
        <dbReference type="ARBA" id="ARBA00029394"/>
    </source>
</evidence>
<dbReference type="PROSITE" id="PS50209">
    <property type="entry name" value="CARD"/>
    <property type="match status" value="1"/>
</dbReference>
<dbReference type="Ensembl" id="ENSSTOT00000040427.1">
    <property type="protein sequence ID" value="ENSSTOP00000030969.1"/>
    <property type="gene ID" value="ENSSTOG00000012657.3"/>
</dbReference>
<keyword evidence="8" id="KW-0547">Nucleotide-binding</keyword>
<evidence type="ECO:0000256" key="4">
    <source>
        <dbReference type="ARBA" id="ARBA00022490"/>
    </source>
</evidence>
<dbReference type="Pfam" id="PF17779">
    <property type="entry name" value="WHD_NOD2"/>
    <property type="match status" value="1"/>
</dbReference>
<dbReference type="GO" id="GO:0097264">
    <property type="term" value="P:self proteolysis"/>
    <property type="evidence" value="ECO:0007669"/>
    <property type="project" value="Ensembl"/>
</dbReference>
<keyword evidence="4" id="KW-0963">Cytoplasm</keyword>
<dbReference type="FunFam" id="3.40.50.300:FF:000897">
    <property type="entry name" value="NLR family pyrin domain containing 1"/>
    <property type="match status" value="1"/>
</dbReference>
<dbReference type="Pfam" id="PF17776">
    <property type="entry name" value="NLRC4_HD2"/>
    <property type="match status" value="1"/>
</dbReference>
<dbReference type="SUPFAM" id="SSF52047">
    <property type="entry name" value="RNI-like"/>
    <property type="match status" value="1"/>
</dbReference>
<dbReference type="InterPro" id="IPR007111">
    <property type="entry name" value="NACHT_NTPase"/>
</dbReference>
<dbReference type="GO" id="GO:0042981">
    <property type="term" value="P:regulation of apoptotic process"/>
    <property type="evidence" value="ECO:0007669"/>
    <property type="project" value="InterPro"/>
</dbReference>
<evidence type="ECO:0000256" key="13">
    <source>
        <dbReference type="ARBA" id="ARBA00023242"/>
    </source>
</evidence>
<reference evidence="20" key="3">
    <citation type="submission" date="2025-09" db="UniProtKB">
        <authorList>
            <consortium name="Ensembl"/>
        </authorList>
    </citation>
    <scope>IDENTIFICATION</scope>
</reference>
<dbReference type="SMART" id="SM00368">
    <property type="entry name" value="LRR_RI"/>
    <property type="match status" value="2"/>
</dbReference>
<dbReference type="FunFam" id="1.10.533.10:FF:000013">
    <property type="entry name" value="Apoptosis-associated speck-like protein containing a CARD"/>
    <property type="match status" value="1"/>
</dbReference>
<keyword evidence="6" id="KW-0433">Leucine-rich repeat</keyword>
<dbReference type="InterPro" id="IPR011029">
    <property type="entry name" value="DEATH-like_dom_sf"/>
</dbReference>
<dbReference type="GO" id="GO:0141201">
    <property type="term" value="P:pyroptotic cell death"/>
    <property type="evidence" value="ECO:0007669"/>
    <property type="project" value="Ensembl"/>
</dbReference>
<dbReference type="GO" id="GO:0051402">
    <property type="term" value="P:neuron apoptotic process"/>
    <property type="evidence" value="ECO:0007669"/>
    <property type="project" value="Ensembl"/>
</dbReference>
<dbReference type="GO" id="GO:0032731">
    <property type="term" value="P:positive regulation of interleukin-1 beta production"/>
    <property type="evidence" value="ECO:0007669"/>
    <property type="project" value="Ensembl"/>
</dbReference>
<dbReference type="InterPro" id="IPR032675">
    <property type="entry name" value="LRR_dom_sf"/>
</dbReference>
<keyword evidence="9" id="KW-0378">Hydrolase</keyword>
<dbReference type="GO" id="GO:0003690">
    <property type="term" value="F:double-stranded DNA binding"/>
    <property type="evidence" value="ECO:0007669"/>
    <property type="project" value="Ensembl"/>
</dbReference>
<dbReference type="EMBL" id="AGTP01092387">
    <property type="status" value="NOT_ANNOTATED_CDS"/>
    <property type="molecule type" value="Genomic_DNA"/>
</dbReference>
<organism evidence="20 21">
    <name type="scientific">Ictidomys tridecemlineatus</name>
    <name type="common">Thirteen-lined ground squirrel</name>
    <name type="synonym">Spermophilus tridecemlineatus</name>
    <dbReference type="NCBI Taxonomy" id="43179"/>
    <lineage>
        <taxon>Eukaryota</taxon>
        <taxon>Metazoa</taxon>
        <taxon>Chordata</taxon>
        <taxon>Craniata</taxon>
        <taxon>Vertebrata</taxon>
        <taxon>Euteleostomi</taxon>
        <taxon>Mammalia</taxon>
        <taxon>Eutheria</taxon>
        <taxon>Euarchontoglires</taxon>
        <taxon>Glires</taxon>
        <taxon>Rodentia</taxon>
        <taxon>Sciuromorpha</taxon>
        <taxon>Sciuridae</taxon>
        <taxon>Xerinae</taxon>
        <taxon>Marmotini</taxon>
        <taxon>Ictidomys</taxon>
    </lineage>
</organism>
<dbReference type="PANTHER" id="PTHR46985">
    <property type="entry name" value="NACHT, LRR AND PYD DOMAINS-CONTAINING PROTEIN 1"/>
    <property type="match status" value="1"/>
</dbReference>
<keyword evidence="5" id="KW-0399">Innate immunity</keyword>
<evidence type="ECO:0000259" key="17">
    <source>
        <dbReference type="PROSITE" id="PS50209"/>
    </source>
</evidence>
<dbReference type="Proteomes" id="UP000005215">
    <property type="component" value="Unassembled WGS sequence"/>
</dbReference>
<reference evidence="20" key="2">
    <citation type="submission" date="2025-08" db="UniProtKB">
        <authorList>
            <consortium name="Ensembl"/>
        </authorList>
    </citation>
    <scope>IDENTIFICATION</scope>
</reference>
<dbReference type="GO" id="GO:0140639">
    <property type="term" value="P:positive regulation of pyroptotic inflammatory response"/>
    <property type="evidence" value="ECO:0007669"/>
    <property type="project" value="Ensembl"/>
</dbReference>
<dbReference type="GO" id="GO:0072558">
    <property type="term" value="C:NLRP1 inflammasome complex"/>
    <property type="evidence" value="ECO:0007669"/>
    <property type="project" value="Ensembl"/>
</dbReference>
<dbReference type="GO" id="GO:0140374">
    <property type="term" value="P:antiviral innate immune response"/>
    <property type="evidence" value="ECO:0007669"/>
    <property type="project" value="Ensembl"/>
</dbReference>
<keyword evidence="21" id="KW-1185">Reference proteome</keyword>
<dbReference type="GO" id="GO:0005654">
    <property type="term" value="C:nucleoplasm"/>
    <property type="evidence" value="ECO:0007669"/>
    <property type="project" value="Ensembl"/>
</dbReference>
<dbReference type="STRING" id="43179.ENSSTOP00000030969"/>
<dbReference type="InterPro" id="IPR041267">
    <property type="entry name" value="NLRP_HD2"/>
</dbReference>
<keyword evidence="11" id="KW-0391">Immunity</keyword>
<dbReference type="Pfam" id="PF23679">
    <property type="entry name" value="UPA-FIIND"/>
    <property type="match status" value="1"/>
</dbReference>
<evidence type="ECO:0000256" key="10">
    <source>
        <dbReference type="ARBA" id="ARBA00022840"/>
    </source>
</evidence>
<dbReference type="Pfam" id="PF05729">
    <property type="entry name" value="NACHT"/>
    <property type="match status" value="1"/>
</dbReference>
<dbReference type="InterPro" id="IPR025307">
    <property type="entry name" value="FIIND_dom"/>
</dbReference>
<evidence type="ECO:0000313" key="21">
    <source>
        <dbReference type="Proteomes" id="UP000005215"/>
    </source>
</evidence>
<evidence type="ECO:0000256" key="6">
    <source>
        <dbReference type="ARBA" id="ARBA00022614"/>
    </source>
</evidence>
<dbReference type="GO" id="GO:0051260">
    <property type="term" value="P:protein homooligomerization"/>
    <property type="evidence" value="ECO:0007669"/>
    <property type="project" value="Ensembl"/>
</dbReference>
<dbReference type="PROSITE" id="PS51830">
    <property type="entry name" value="FIIND"/>
    <property type="match status" value="1"/>
</dbReference>
<dbReference type="FunCoup" id="A0A287DBR3">
    <property type="interactions" value="594"/>
</dbReference>
<evidence type="ECO:0000256" key="5">
    <source>
        <dbReference type="ARBA" id="ARBA00022588"/>
    </source>
</evidence>
<evidence type="ECO:0000256" key="7">
    <source>
        <dbReference type="ARBA" id="ARBA00022737"/>
    </source>
</evidence>
<dbReference type="Gene3D" id="3.80.10.10">
    <property type="entry name" value="Ribonuclease Inhibitor"/>
    <property type="match status" value="1"/>
</dbReference>
<evidence type="ECO:0000256" key="3">
    <source>
        <dbReference type="ARBA" id="ARBA00008665"/>
    </source>
</evidence>
<dbReference type="Gene3D" id="3.40.50.300">
    <property type="entry name" value="P-loop containing nucleotide triphosphate hydrolases"/>
    <property type="match status" value="1"/>
</dbReference>
<evidence type="ECO:0000313" key="20">
    <source>
        <dbReference type="Ensembl" id="ENSSTOP00000030969.1"/>
    </source>
</evidence>
<evidence type="ECO:0000256" key="11">
    <source>
        <dbReference type="ARBA" id="ARBA00022859"/>
    </source>
</evidence>
<keyword evidence="13" id="KW-0539">Nucleus</keyword>
<evidence type="ECO:0000256" key="2">
    <source>
        <dbReference type="ARBA" id="ARBA00004514"/>
    </source>
</evidence>
<dbReference type="CDD" id="cd08330">
    <property type="entry name" value="CARD_ASC_NALP1"/>
    <property type="match status" value="1"/>
</dbReference>
<dbReference type="GO" id="GO:0003725">
    <property type="term" value="F:double-stranded RNA binding"/>
    <property type="evidence" value="ECO:0007669"/>
    <property type="project" value="Ensembl"/>
</dbReference>
<feature type="domain" description="CARD" evidence="17">
    <location>
        <begin position="1126"/>
        <end position="1209"/>
    </location>
</feature>
<evidence type="ECO:0000256" key="1">
    <source>
        <dbReference type="ARBA" id="ARBA00004123"/>
    </source>
</evidence>
<dbReference type="eggNOG" id="ENOG502S4A4">
    <property type="taxonomic scope" value="Eukaryota"/>
</dbReference>
<evidence type="ECO:0000259" key="19">
    <source>
        <dbReference type="PROSITE" id="PS51830"/>
    </source>
</evidence>
<dbReference type="GO" id="GO:0038187">
    <property type="term" value="F:pattern recognition receptor activity"/>
    <property type="evidence" value="ECO:0007669"/>
    <property type="project" value="Ensembl"/>
</dbReference>
<dbReference type="SUPFAM" id="SSF47986">
    <property type="entry name" value="DEATH domain"/>
    <property type="match status" value="1"/>
</dbReference>
<evidence type="ECO:0000256" key="14">
    <source>
        <dbReference type="ARBA" id="ARBA00024315"/>
    </source>
</evidence>
<feature type="domain" description="NACHT" evidence="18">
    <location>
        <begin position="110"/>
        <end position="419"/>
    </location>
</feature>
<dbReference type="GO" id="GO:0035591">
    <property type="term" value="F:signaling adaptor activity"/>
    <property type="evidence" value="ECO:0007669"/>
    <property type="project" value="Ensembl"/>
</dbReference>
<comment type="function">
    <text evidence="16">Constitutes the precursor of the Nlrp1a inflammasome, which mediates autoproteolytic processing within the FIIND domain to generate the N-terminal and C-terminal parts, which are associated non-covalently in absence of pathogens and other damage-associated signals.</text>
</comment>
<sequence>VLEKVTSEELSPLLASQEAQPDSHLFLPYLGIRERYQNQRREKLRHAQSWKNDNMHQKFTQLLLLQKPHSRGKNPLARKSWHRNAVEEQGHLIEIRELFGPGPGFQKEPHIVILHGAPGIGKSTLARQVKGAWEEGQLYRDRFQHVFYFSCRELAQCKLVSLAELISEDGTAPTAPIRQILSQPEQLLFILDGIDEPKWVLENQSPELCVHWSQSQPVHALLGGLLGKAILPEASLLLTSRTTDLQKLIPSLKQPRWVEVLGFSESGRKEYFYKYFTDESQANRAFTMLKSNPELLTLCLMPLVSWMVCTYLKENMKLGKVLPPTIQTLTSLYMHYLFQAFPAPHLGTQLKDFCSLAAEGLWQRKTVFSAGDLRKHELNEAIITIFLKRGVLRKGPDSLTYSFIHLCFQEFFAAMSYALRDKEERSQSPDGLGGMEELLDVYGRNNLFGAPTVRFLFGLLSDHWSRATEEPFTFQLYPERKWELLQWVEAKSPPGKPHSLEFLHCLYETQDEEFLMQAMDCFQRTRMYVQTDMELLVFIFCIKFCGHVKRLQLNESPQKGQGWRPPGVVLSRWVPITDNSWQVLFSTLRVSGGLRELDLSGNSLSHSAVQNLRRTLRPPLCYLETLSETDGGGDIPGRGNSIPLPPLHGTSILVSCGLTSSCCQDLASALSVSPRLLELDLQQNDLGDHGVRLLYKGLKHPACQLTLLWLDYIPLSDQVREELKALEEEIPRLLISSRWKPSVMIPTGDPDEGQMGENMSSLKQENIQLTTVLLIPEESSPQVAQVEPFHLSSHASAEDLHMEPLGTEDNFWGPTGPVATEMVDKEKSLYRVHFPMAGSYCWSNTGLTFVVRRAVTIEIEFCAWDQFLGNTIPPQSWMVAGPLFDIKAEQGAVAAVYLPHFVALQEGPVDISLFHVAHFKEEGMLLEKPSRVEPHYAVLEDPSFSPMGILLRMIPTALCFIPITSTTLLYHQLHPKEITSFHLYLIPSDCSIQKAIDDEEKKFQFVRIHKPPPVTPLYLGSRYTVSASRKLEIIPKELELCYRSPREPQLFSEFYIGHLGSGIRLQIKNKKGGTVVWKAQLKPGKTRTSLDSSEVGERRSGDLWWEPFLAHCQPHLFSPDALGSLHFVDRHREQLVARVTSVDPVLDKLHGQVLSEEQYEKVRAETTKPGQMRKLFSFSRSWDWACKDQLYRALKEIHPHLIVELWEKWGGDLGSL</sequence>
<evidence type="ECO:0000256" key="12">
    <source>
        <dbReference type="ARBA" id="ARBA00023198"/>
    </source>
</evidence>
<dbReference type="Gene3D" id="1.10.533.10">
    <property type="entry name" value="Death Domain, Fas"/>
    <property type="match status" value="1"/>
</dbReference>
<dbReference type="InterPro" id="IPR027417">
    <property type="entry name" value="P-loop_NTPase"/>
</dbReference>
<keyword evidence="7" id="KW-0677">Repeat</keyword>
<dbReference type="GO" id="GO:1904784">
    <property type="term" value="P:NLRP1 inflammasome complex assembly"/>
    <property type="evidence" value="ECO:0007669"/>
    <property type="project" value="Ensembl"/>
</dbReference>
<dbReference type="InterPro" id="IPR033516">
    <property type="entry name" value="CARD8/ASC/NALP1_CARD"/>
</dbReference>
<dbReference type="GO" id="GO:0019899">
    <property type="term" value="F:enzyme binding"/>
    <property type="evidence" value="ECO:0007669"/>
    <property type="project" value="Ensembl"/>
</dbReference>
<protein>
    <submittedName>
        <fullName evidence="20">NLR family pyrin domain containing 1</fullName>
    </submittedName>
</protein>
<dbReference type="GeneTree" id="ENSGT00940000162176"/>
<evidence type="ECO:0000256" key="8">
    <source>
        <dbReference type="ARBA" id="ARBA00022741"/>
    </source>
</evidence>
<proteinExistence type="inferred from homology"/>
<comment type="subunit">
    <text evidence="15">Interacts with the C-terminal part of Nlrp1a (NACHT, LRR and PYD domains-containing protein 1a, C-terminus) in absence of pathogens and other damage-associated signals.</text>
</comment>
<name>A0A287DBR3_ICTTR</name>
<dbReference type="InterPro" id="IPR051249">
    <property type="entry name" value="NLRP_Inflammasome"/>
</dbReference>
<dbReference type="GO" id="GO:0019904">
    <property type="term" value="F:protein domain specific binding"/>
    <property type="evidence" value="ECO:0007669"/>
    <property type="project" value="Ensembl"/>
</dbReference>
<gene>
    <name evidence="20" type="primary">NLRP1</name>
</gene>
<comment type="function">
    <text evidence="14">Constitutes the active part of the Nlrp1a inflammasome. In absence of pathogens and other damage-associated signals, interacts with the N-terminal part of Nlrp1a (NACHT, LRR and PYD domains-containing protein 1a, N-terminus), preventing activation of the Nlrp1a inflammasome. In response to pathogen-associated signals, the N-terminal part of Nlrp1a is degraded by the proteasome, releasing this form, which polymerizes to form the Nlrp1a inflammasome complex: the Nlrp1a inflammasome complex then directly recruits pro-caspase-1 (proCASP1) and promotes caspase-1 (CASP1) activation, leading to gasdermin-D (GSDMD) cleavage and subsequent pyroptosis.</text>
</comment>